<evidence type="ECO:0000313" key="1">
    <source>
        <dbReference type="EMBL" id="CCI43672.1"/>
    </source>
</evidence>
<protein>
    <submittedName>
        <fullName evidence="1">Uncharacterized protein</fullName>
    </submittedName>
</protein>
<proteinExistence type="predicted"/>
<name>A0A024GBF9_9STRA</name>
<dbReference type="InParanoid" id="A0A024GBF9"/>
<keyword evidence="2" id="KW-1185">Reference proteome</keyword>
<dbReference type="EMBL" id="CAIX01000053">
    <property type="protein sequence ID" value="CCI43672.1"/>
    <property type="molecule type" value="Genomic_DNA"/>
</dbReference>
<dbReference type="Proteomes" id="UP000053237">
    <property type="component" value="Unassembled WGS sequence"/>
</dbReference>
<accession>A0A024GBF9</accession>
<gene>
    <name evidence="1" type="ORF">BN9_044560</name>
</gene>
<evidence type="ECO:0000313" key="2">
    <source>
        <dbReference type="Proteomes" id="UP000053237"/>
    </source>
</evidence>
<sequence>MVSSYVFPFIFDERAATLLAFMHIYTKLSMPSTLTICGHYLWMRFLYEYVRPLGHQPPIGDNLSFICAWEHEPCLFVEQWNLEQYKNSFFLKMFQIQNCNTFENEMRARIKFREKRLKAEYISNSGDSAVLCRI</sequence>
<dbReference type="AlphaFoldDB" id="A0A024GBF9"/>
<comment type="caution">
    <text evidence="1">The sequence shown here is derived from an EMBL/GenBank/DDBJ whole genome shotgun (WGS) entry which is preliminary data.</text>
</comment>
<reference evidence="1 2" key="1">
    <citation type="submission" date="2012-05" db="EMBL/GenBank/DDBJ databases">
        <title>Recombination and specialization in a pathogen metapopulation.</title>
        <authorList>
            <person name="Gardiner A."/>
            <person name="Kemen E."/>
            <person name="Schultz-Larsen T."/>
            <person name="MacLean D."/>
            <person name="Van Oosterhout C."/>
            <person name="Jones J.D.G."/>
        </authorList>
    </citation>
    <scope>NUCLEOTIDE SEQUENCE [LARGE SCALE GENOMIC DNA]</scope>
    <source>
        <strain evidence="1 2">Ac Nc2</strain>
    </source>
</reference>
<organism evidence="1 2">
    <name type="scientific">Albugo candida</name>
    <dbReference type="NCBI Taxonomy" id="65357"/>
    <lineage>
        <taxon>Eukaryota</taxon>
        <taxon>Sar</taxon>
        <taxon>Stramenopiles</taxon>
        <taxon>Oomycota</taxon>
        <taxon>Peronosporomycetes</taxon>
        <taxon>Albuginales</taxon>
        <taxon>Albuginaceae</taxon>
        <taxon>Albugo</taxon>
    </lineage>
</organism>